<accession>A0A438NAF6</accession>
<feature type="domain" description="Essential protein Yae1 N-terminal" evidence="2">
    <location>
        <begin position="20"/>
        <end position="58"/>
    </location>
</feature>
<dbReference type="EMBL" id="NAJM01000011">
    <property type="protein sequence ID" value="RVX72739.1"/>
    <property type="molecule type" value="Genomic_DNA"/>
</dbReference>
<proteinExistence type="inferred from homology"/>
<comment type="caution">
    <text evidence="3">The sequence shown here is derived from an EMBL/GenBank/DDBJ whole genome shotgun (WGS) entry which is preliminary data.</text>
</comment>
<dbReference type="VEuPathDB" id="FungiDB:PV10_03349"/>
<evidence type="ECO:0000259" key="2">
    <source>
        <dbReference type="Pfam" id="PF09811"/>
    </source>
</evidence>
<comment type="similarity">
    <text evidence="1">Belongs to the LTO1 family.</text>
</comment>
<evidence type="ECO:0000256" key="1">
    <source>
        <dbReference type="ARBA" id="ARBA00038090"/>
    </source>
</evidence>
<organism evidence="3 4">
    <name type="scientific">Exophiala mesophila</name>
    <name type="common">Black yeast-like fungus</name>
    <dbReference type="NCBI Taxonomy" id="212818"/>
    <lineage>
        <taxon>Eukaryota</taxon>
        <taxon>Fungi</taxon>
        <taxon>Dikarya</taxon>
        <taxon>Ascomycota</taxon>
        <taxon>Pezizomycotina</taxon>
        <taxon>Eurotiomycetes</taxon>
        <taxon>Chaetothyriomycetidae</taxon>
        <taxon>Chaetothyriales</taxon>
        <taxon>Herpotrichiellaceae</taxon>
        <taxon>Exophiala</taxon>
    </lineage>
</organism>
<dbReference type="InterPro" id="IPR052436">
    <property type="entry name" value="LTO1_adapter"/>
</dbReference>
<dbReference type="Proteomes" id="UP000288859">
    <property type="component" value="Unassembled WGS sequence"/>
</dbReference>
<dbReference type="PANTHER" id="PTHR28532:SF1">
    <property type="entry name" value="ORAL CANCER OVEREXPRESSED 1"/>
    <property type="match status" value="1"/>
</dbReference>
<name>A0A438NAF6_EXOME</name>
<protein>
    <recommendedName>
        <fullName evidence="2">Essential protein Yae1 N-terminal domain-containing protein</fullName>
    </recommendedName>
</protein>
<evidence type="ECO:0000313" key="3">
    <source>
        <dbReference type="EMBL" id="RVX72739.1"/>
    </source>
</evidence>
<dbReference type="Pfam" id="PF09811">
    <property type="entry name" value="Yae1_N"/>
    <property type="match status" value="1"/>
</dbReference>
<dbReference type="OrthoDB" id="48036at2759"/>
<reference evidence="3 4" key="1">
    <citation type="submission" date="2017-03" db="EMBL/GenBank/DDBJ databases">
        <title>Genomes of endolithic fungi from Antarctica.</title>
        <authorList>
            <person name="Coleine C."/>
            <person name="Masonjones S."/>
            <person name="Stajich J.E."/>
        </authorList>
    </citation>
    <scope>NUCLEOTIDE SEQUENCE [LARGE SCALE GENOMIC DNA]</scope>
    <source>
        <strain evidence="3 4">CCFEE 6314</strain>
    </source>
</reference>
<evidence type="ECO:0000313" key="4">
    <source>
        <dbReference type="Proteomes" id="UP000288859"/>
    </source>
</evidence>
<dbReference type="InterPro" id="IPR019191">
    <property type="entry name" value="Essential_protein_Yae1_N"/>
</dbReference>
<dbReference type="AlphaFoldDB" id="A0A438NAF6"/>
<gene>
    <name evidence="3" type="ORF">B0A52_04137</name>
</gene>
<dbReference type="PANTHER" id="PTHR28532">
    <property type="entry name" value="GEO13458P1"/>
    <property type="match status" value="1"/>
</dbReference>
<sequence>MSVDPFDQLLELEDEYYNEGYEAGVSDSRYAGMIEGRTFGIEKGFEKALELGKSHGRATLWHSRISVTRESDQSQDEQTPQSSAIATEATLLREIVQTLGNIPSNARLQKHIETLLSTSDPTMVVKDNTDEAVSDFDDRLAKANAKLKVIANIAGEPVNPTSTGNTGIEDATGLNARH</sequence>